<dbReference type="RefSeq" id="WP_130940191.1">
    <property type="nucleotide sequence ID" value="NZ_BIHQ01000006.1"/>
</dbReference>
<sequence length="82" mass="9433">MFKEKMNLEAGYTLLDDGTVRRGHLVSRIDRSYIVLDENQNKIGTATVTVIEQTKPPFKEDVHILRKDLEGNVVLDVRYVDD</sequence>
<evidence type="ECO:0000313" key="1">
    <source>
        <dbReference type="EMBL" id="PLP45680.1"/>
    </source>
</evidence>
<dbReference type="Proteomes" id="UP000234473">
    <property type="component" value="Unassembled WGS sequence"/>
</dbReference>
<dbReference type="EMBL" id="PICB01000535">
    <property type="protein sequence ID" value="PLP45680.1"/>
    <property type="molecule type" value="Genomic_DNA"/>
</dbReference>
<evidence type="ECO:0000313" key="2">
    <source>
        <dbReference type="Proteomes" id="UP000234473"/>
    </source>
</evidence>
<proteinExistence type="predicted"/>
<reference evidence="1 2" key="1">
    <citation type="submission" date="2017-11" db="EMBL/GenBank/DDBJ databases">
        <authorList>
            <person name="Han C.G."/>
        </authorList>
    </citation>
    <scope>NUCLEOTIDE SEQUENCE [LARGE SCALE GENOMIC DNA]</scope>
    <source>
        <strain evidence="1 2">A5</strain>
    </source>
</reference>
<gene>
    <name evidence="1" type="ORF">CWM98_12125</name>
</gene>
<protein>
    <submittedName>
        <fullName evidence="1">Uncharacterized protein</fullName>
    </submittedName>
</protein>
<organism evidence="1 2">
    <name type="scientific">Klebsiella variicola</name>
    <dbReference type="NCBI Taxonomy" id="244366"/>
    <lineage>
        <taxon>Bacteria</taxon>
        <taxon>Pseudomonadati</taxon>
        <taxon>Pseudomonadota</taxon>
        <taxon>Gammaproteobacteria</taxon>
        <taxon>Enterobacterales</taxon>
        <taxon>Enterobacteriaceae</taxon>
        <taxon>Klebsiella/Raoultella group</taxon>
        <taxon>Klebsiella</taxon>
        <taxon>Klebsiella pneumoniae complex</taxon>
    </lineage>
</organism>
<comment type="caution">
    <text evidence="1">The sequence shown here is derived from an EMBL/GenBank/DDBJ whole genome shotgun (WGS) entry which is preliminary data.</text>
</comment>
<reference evidence="1 2" key="2">
    <citation type="submission" date="2018-01" db="EMBL/GenBank/DDBJ databases">
        <title>Genomic study of Klebsiella pneumoniae.</title>
        <authorList>
            <person name="Yang Y."/>
            <person name="Bicalho R."/>
        </authorList>
    </citation>
    <scope>NUCLEOTIDE SEQUENCE [LARGE SCALE GENOMIC DNA]</scope>
    <source>
        <strain evidence="1 2">A5</strain>
    </source>
</reference>
<dbReference type="AlphaFoldDB" id="A0A2N5AH85"/>
<accession>A0A2N5AH85</accession>
<name>A0A2N5AH85_KLEVA</name>